<dbReference type="PANTHER" id="PTHR39210:SF1">
    <property type="entry name" value="HEPARIN-SULFATE LYASE"/>
    <property type="match status" value="1"/>
</dbReference>
<dbReference type="EMBL" id="JBHTAX010000001">
    <property type="protein sequence ID" value="MFC7189037.1"/>
    <property type="molecule type" value="Genomic_DNA"/>
</dbReference>
<dbReference type="Gene3D" id="2.70.98.70">
    <property type="match status" value="2"/>
</dbReference>
<evidence type="ECO:0000256" key="4">
    <source>
        <dbReference type="ARBA" id="ARBA00023239"/>
    </source>
</evidence>
<evidence type="ECO:0000256" key="3">
    <source>
        <dbReference type="ARBA" id="ARBA00022764"/>
    </source>
</evidence>
<dbReference type="Gene3D" id="1.50.10.100">
    <property type="entry name" value="Chondroitin AC/alginate lyase"/>
    <property type="match status" value="1"/>
</dbReference>
<gene>
    <name evidence="6" type="ORF">ACFQL7_03680</name>
</gene>
<dbReference type="InterPro" id="IPR008929">
    <property type="entry name" value="Chondroitin_lyas"/>
</dbReference>
<dbReference type="AlphaFoldDB" id="A0ABD5YJG7"/>
<evidence type="ECO:0000259" key="5">
    <source>
        <dbReference type="Pfam" id="PF07940"/>
    </source>
</evidence>
<keyword evidence="7" id="KW-1185">Reference proteome</keyword>
<keyword evidence="2" id="KW-0732">Signal</keyword>
<organism evidence="6 7">
    <name type="scientific">Halocatena marina</name>
    <dbReference type="NCBI Taxonomy" id="2934937"/>
    <lineage>
        <taxon>Archaea</taxon>
        <taxon>Methanobacteriati</taxon>
        <taxon>Methanobacteriota</taxon>
        <taxon>Stenosarchaea group</taxon>
        <taxon>Halobacteria</taxon>
        <taxon>Halobacteriales</taxon>
        <taxon>Natronomonadaceae</taxon>
        <taxon>Halocatena</taxon>
    </lineage>
</organism>
<dbReference type="PANTHER" id="PTHR39210">
    <property type="entry name" value="HEPARIN-SULFATE LYASE"/>
    <property type="match status" value="1"/>
</dbReference>
<dbReference type="InterPro" id="IPR012480">
    <property type="entry name" value="Hepar_II_III_C"/>
</dbReference>
<protein>
    <submittedName>
        <fullName evidence="6">Heparinase II/III family protein</fullName>
    </submittedName>
</protein>
<reference evidence="6 7" key="1">
    <citation type="journal article" date="2019" name="Int. J. Syst. Evol. Microbiol.">
        <title>The Global Catalogue of Microorganisms (GCM) 10K type strain sequencing project: providing services to taxonomists for standard genome sequencing and annotation.</title>
        <authorList>
            <consortium name="The Broad Institute Genomics Platform"/>
            <consortium name="The Broad Institute Genome Sequencing Center for Infectious Disease"/>
            <person name="Wu L."/>
            <person name="Ma J."/>
        </authorList>
    </citation>
    <scope>NUCLEOTIDE SEQUENCE [LARGE SCALE GENOMIC DNA]</scope>
    <source>
        <strain evidence="6 7">RDMS1</strain>
    </source>
</reference>
<dbReference type="GO" id="GO:0042597">
    <property type="term" value="C:periplasmic space"/>
    <property type="evidence" value="ECO:0007669"/>
    <property type="project" value="UniProtKB-SubCell"/>
</dbReference>
<comment type="caution">
    <text evidence="6">The sequence shown here is derived from an EMBL/GenBank/DDBJ whole genome shotgun (WGS) entry which is preliminary data.</text>
</comment>
<comment type="subcellular location">
    <subcellularLocation>
        <location evidence="1">Periplasm</location>
    </subcellularLocation>
</comment>
<name>A0ABD5YJG7_9EURY</name>
<evidence type="ECO:0000313" key="7">
    <source>
        <dbReference type="Proteomes" id="UP001596417"/>
    </source>
</evidence>
<keyword evidence="3" id="KW-0574">Periplasm</keyword>
<dbReference type="Proteomes" id="UP001596417">
    <property type="component" value="Unassembled WGS sequence"/>
</dbReference>
<evidence type="ECO:0000256" key="1">
    <source>
        <dbReference type="ARBA" id="ARBA00004418"/>
    </source>
</evidence>
<evidence type="ECO:0000256" key="2">
    <source>
        <dbReference type="ARBA" id="ARBA00022729"/>
    </source>
</evidence>
<sequence>MGAWRVTGGDVLPSLLGMFDRDGFPFEGSIHYNSLVKSAVQSVGQVLNEYESYSGTDLTENAFFKQMIDQQESLVFLNKYVPSLGDTKHAGNPGFDEMMPIDNLVQAHTIYGGTELAKWIHLRNSNTTQGLRGGIFDREPNAVTDAVTRSIDAAGPLELDSRQLAGFGFTALRAGTTESSKRAIWTYYGRNGYGPDAGYGTSHCHRDTLNIGVFAHGLDLSPDLGYPEKTGDWPKRWNWTANTISHNTVLVNKHEQEKQWVSTPKHFDHTDRVQLFDVDASNVYEEVDQYRRTTAQITVDENDSYAVDFFRVDGGHDHHFSFHGAQTETNRSTQKAKQNYESLVLHDGGGRVSSRRSRTTEHSAIELINTSPNTRDWRGVAVRSDGETTASVTIDAALLGARWPINQSVYLGQDMGGRHVCAGIGLSRDANLRLGLFYPETEVWDDYEEINWERIGLFNTSTTESSGDSVSVTSGMRGRDIAPPEIERYRGQTHVGTDSYDSSYACTVDGKLELTVSVAGIGVDVGLTANGSTLGRGSFSLDSTTDDRMGVFGATDNNQIGRLLFEDFKLDGTPVAFFETNEGWKGMKSQTGVTTHGLTLTAQQRGTYAGVDVPKPGHGKNTDYNESVGNGFNYPYNVRCDDDPSPPFSVDWSVADHWNVRSEKTRPHLRLTMVADADTVALAEGDPPQRGDNPDAFTYLIAHRSGNALRTVFTSVIEPYEKSRFIESISAVPVESDDPTARAVKVELTSGRIDYVAVHLIIVRLTLLGTYSRSKACSRCTPRTINKRRRTLISTTECVWSRNDATLRLSTIRRGASRGR</sequence>
<proteinExistence type="predicted"/>
<accession>A0ABD5YJG7</accession>
<dbReference type="RefSeq" id="WP_390204624.1">
    <property type="nucleotide sequence ID" value="NZ_JBHTAX010000001.1"/>
</dbReference>
<evidence type="ECO:0000313" key="6">
    <source>
        <dbReference type="EMBL" id="MFC7189037.1"/>
    </source>
</evidence>
<dbReference type="GO" id="GO:0016829">
    <property type="term" value="F:lyase activity"/>
    <property type="evidence" value="ECO:0007669"/>
    <property type="project" value="UniProtKB-KW"/>
</dbReference>
<dbReference type="Pfam" id="PF07940">
    <property type="entry name" value="Hepar_II_III_C"/>
    <property type="match status" value="1"/>
</dbReference>
<feature type="domain" description="Heparinase II/III-like C-terminal" evidence="5">
    <location>
        <begin position="197"/>
        <end position="357"/>
    </location>
</feature>
<keyword evidence="4" id="KW-0456">Lyase</keyword>